<protein>
    <submittedName>
        <fullName evidence="1">Uncharacterized protein</fullName>
    </submittedName>
</protein>
<organism evidence="1 2">
    <name type="scientific">Microseira wollei NIES-4236</name>
    <dbReference type="NCBI Taxonomy" id="2530354"/>
    <lineage>
        <taxon>Bacteria</taxon>
        <taxon>Bacillati</taxon>
        <taxon>Cyanobacteriota</taxon>
        <taxon>Cyanophyceae</taxon>
        <taxon>Oscillatoriophycideae</taxon>
        <taxon>Aerosakkonematales</taxon>
        <taxon>Aerosakkonemataceae</taxon>
        <taxon>Microseira</taxon>
    </lineage>
</organism>
<reference evidence="1" key="1">
    <citation type="submission" date="2019-10" db="EMBL/GenBank/DDBJ databases">
        <title>Draft genome sequece of Microseira wollei NIES-4236.</title>
        <authorList>
            <person name="Yamaguchi H."/>
            <person name="Suzuki S."/>
            <person name="Kawachi M."/>
        </authorList>
    </citation>
    <scope>NUCLEOTIDE SEQUENCE</scope>
    <source>
        <strain evidence="1">NIES-4236</strain>
    </source>
</reference>
<comment type="caution">
    <text evidence="1">The sequence shown here is derived from an EMBL/GenBank/DDBJ whole genome shotgun (WGS) entry which is preliminary data.</text>
</comment>
<gene>
    <name evidence="1" type="ORF">MiSe_53260</name>
</gene>
<accession>A0AAV3XC94</accession>
<name>A0AAV3XC94_9CYAN</name>
<dbReference type="EMBL" id="BLAY01000092">
    <property type="protein sequence ID" value="GET40517.1"/>
    <property type="molecule type" value="Genomic_DNA"/>
</dbReference>
<dbReference type="AlphaFoldDB" id="A0AAV3XC94"/>
<evidence type="ECO:0000313" key="1">
    <source>
        <dbReference type="EMBL" id="GET40517.1"/>
    </source>
</evidence>
<keyword evidence="2" id="KW-1185">Reference proteome</keyword>
<proteinExistence type="predicted"/>
<dbReference type="Proteomes" id="UP001050975">
    <property type="component" value="Unassembled WGS sequence"/>
</dbReference>
<sequence>MPKEMILRKHQSFSQKSFMATRDMHTLAGANAGRNPRPETGFLGRPSVNPVLVLQVSEVQPFGASFV</sequence>
<evidence type="ECO:0000313" key="2">
    <source>
        <dbReference type="Proteomes" id="UP001050975"/>
    </source>
</evidence>